<protein>
    <submittedName>
        <fullName evidence="2">Uncharacterized protein</fullName>
    </submittedName>
</protein>
<dbReference type="Proteomes" id="UP001066276">
    <property type="component" value="Chromosome 5"/>
</dbReference>
<evidence type="ECO:0000313" key="2">
    <source>
        <dbReference type="EMBL" id="KAJ1150102.1"/>
    </source>
</evidence>
<gene>
    <name evidence="2" type="ORF">NDU88_002900</name>
</gene>
<name>A0AAV7RBN1_PLEWA</name>
<evidence type="ECO:0000313" key="3">
    <source>
        <dbReference type="Proteomes" id="UP001066276"/>
    </source>
</evidence>
<sequence length="126" mass="14033">MCFPERAVNVVQKCGGRRFENQSGSLTTAEKRDAQLSAESQERQVTVPGERGFHSLCIVVYGIEAGSWNSRLHHRLHRKRSPGFLTGTRMTITTSGIRVGGFPVPCRNTMVMRTRSPSLGTRISEE</sequence>
<comment type="caution">
    <text evidence="2">The sequence shown here is derived from an EMBL/GenBank/DDBJ whole genome shotgun (WGS) entry which is preliminary data.</text>
</comment>
<proteinExistence type="predicted"/>
<feature type="region of interest" description="Disordered" evidence="1">
    <location>
        <begin position="21"/>
        <end position="45"/>
    </location>
</feature>
<evidence type="ECO:0000256" key="1">
    <source>
        <dbReference type="SAM" id="MobiDB-lite"/>
    </source>
</evidence>
<organism evidence="2 3">
    <name type="scientific">Pleurodeles waltl</name>
    <name type="common">Iberian ribbed newt</name>
    <dbReference type="NCBI Taxonomy" id="8319"/>
    <lineage>
        <taxon>Eukaryota</taxon>
        <taxon>Metazoa</taxon>
        <taxon>Chordata</taxon>
        <taxon>Craniata</taxon>
        <taxon>Vertebrata</taxon>
        <taxon>Euteleostomi</taxon>
        <taxon>Amphibia</taxon>
        <taxon>Batrachia</taxon>
        <taxon>Caudata</taxon>
        <taxon>Salamandroidea</taxon>
        <taxon>Salamandridae</taxon>
        <taxon>Pleurodelinae</taxon>
        <taxon>Pleurodeles</taxon>
    </lineage>
</organism>
<accession>A0AAV7RBN1</accession>
<dbReference type="AlphaFoldDB" id="A0AAV7RBN1"/>
<dbReference type="EMBL" id="JANPWB010000009">
    <property type="protein sequence ID" value="KAJ1150102.1"/>
    <property type="molecule type" value="Genomic_DNA"/>
</dbReference>
<reference evidence="2" key="1">
    <citation type="journal article" date="2022" name="bioRxiv">
        <title>Sequencing and chromosome-scale assembly of the giantPleurodeles waltlgenome.</title>
        <authorList>
            <person name="Brown T."/>
            <person name="Elewa A."/>
            <person name="Iarovenko S."/>
            <person name="Subramanian E."/>
            <person name="Araus A.J."/>
            <person name="Petzold A."/>
            <person name="Susuki M."/>
            <person name="Suzuki K.-i.T."/>
            <person name="Hayashi T."/>
            <person name="Toyoda A."/>
            <person name="Oliveira C."/>
            <person name="Osipova E."/>
            <person name="Leigh N.D."/>
            <person name="Simon A."/>
            <person name="Yun M.H."/>
        </authorList>
    </citation>
    <scope>NUCLEOTIDE SEQUENCE</scope>
    <source>
        <strain evidence="2">20211129_DDA</strain>
        <tissue evidence="2">Liver</tissue>
    </source>
</reference>
<keyword evidence="3" id="KW-1185">Reference proteome</keyword>